<dbReference type="STRING" id="477641.MODMU_3397"/>
<keyword evidence="12" id="KW-1185">Reference proteome</keyword>
<protein>
    <submittedName>
        <fullName evidence="11">ABC-type branched-chain amino acid transport system, Extracellular ligand-binding receptor</fullName>
    </submittedName>
</protein>
<dbReference type="PATRIC" id="fig|477641.3.peg.3214"/>
<sequence>MEIDTDRHTSGSSLMRTGTIARATALSGAALLALTACGGSDDSGDSGSSDSGSGGSSSEKQVNVYGTDGNMGNALGEDFTETGALAGMKGTLPLTELSGDFKDRLLQLNPQLVDYNYAGESYDATMLIALAAQSAGDTKATVFGPYVNALTVTGEKCSDFAACLAIIQAGGDVDYDGFSGPLSFTDAGEPAQASFGLQQFGDDNKIDDSKTQFVIAGDEANATTNAGPAPVANPPASATPLTIGTLLPETGNLAFLGPPEVAGVQLAINDINAAGGVLGSPITLVTGDSGDASTDTATQTVDRLLQSGVNAIIGAASSGVSLTVIDTITQAGVMQISPANTSDQFTTYNDQNLYFRTAPPDLLQARALADLIGADGNNTVGILATNDPYGTGLAENTKNNLVADGLPEDSIQSVIYDPQAANYDAEVQQMTEFSPDAIVVIGFEESSRIIQGLNTNGVGPQR</sequence>
<evidence type="ECO:0000256" key="4">
    <source>
        <dbReference type="ARBA" id="ARBA00022729"/>
    </source>
</evidence>
<evidence type="ECO:0000313" key="12">
    <source>
        <dbReference type="Proteomes" id="UP000006461"/>
    </source>
</evidence>
<evidence type="ECO:0000313" key="11">
    <source>
        <dbReference type="EMBL" id="CCH88809.1"/>
    </source>
</evidence>
<dbReference type="EMBL" id="FO203431">
    <property type="protein sequence ID" value="CCH88809.1"/>
    <property type="molecule type" value="Genomic_DNA"/>
</dbReference>
<keyword evidence="4" id="KW-0732">Signal</keyword>
<feature type="domain" description="Leucine-binding protein" evidence="10">
    <location>
        <begin position="240"/>
        <end position="459"/>
    </location>
</feature>
<keyword evidence="5" id="KW-1133">Transmembrane helix</keyword>
<feature type="region of interest" description="Disordered" evidence="9">
    <location>
        <begin position="42"/>
        <end position="67"/>
    </location>
</feature>
<dbReference type="InterPro" id="IPR000337">
    <property type="entry name" value="GPCR_3"/>
</dbReference>
<evidence type="ECO:0000256" key="6">
    <source>
        <dbReference type="ARBA" id="ARBA00023136"/>
    </source>
</evidence>
<evidence type="ECO:0000256" key="9">
    <source>
        <dbReference type="SAM" id="MobiDB-lite"/>
    </source>
</evidence>
<feature type="compositionally biased region" description="Low complexity" evidence="9">
    <location>
        <begin position="42"/>
        <end position="51"/>
    </location>
</feature>
<accession>I4EZJ6</accession>
<gene>
    <name evidence="11" type="ordered locus">MODMU_3397</name>
</gene>
<dbReference type="InterPro" id="IPR051010">
    <property type="entry name" value="BCAA_transport"/>
</dbReference>
<evidence type="ECO:0000256" key="8">
    <source>
        <dbReference type="ARBA" id="ARBA00023180"/>
    </source>
</evidence>
<evidence type="ECO:0000256" key="5">
    <source>
        <dbReference type="ARBA" id="ARBA00022989"/>
    </source>
</evidence>
<dbReference type="OrthoDB" id="7337537at2"/>
<evidence type="ECO:0000256" key="2">
    <source>
        <dbReference type="ARBA" id="ARBA00010062"/>
    </source>
</evidence>
<dbReference type="PANTHER" id="PTHR30483:SF6">
    <property type="entry name" value="PERIPLASMIC BINDING PROTEIN OF ABC TRANSPORTER FOR NATURAL AMINO ACIDS"/>
    <property type="match status" value="1"/>
</dbReference>
<comment type="subcellular location">
    <subcellularLocation>
        <location evidence="1">Membrane</location>
        <topology evidence="1">Multi-pass membrane protein</topology>
    </subcellularLocation>
</comment>
<dbReference type="AlphaFoldDB" id="I4EZJ6"/>
<evidence type="ECO:0000256" key="1">
    <source>
        <dbReference type="ARBA" id="ARBA00004141"/>
    </source>
</evidence>
<dbReference type="HOGENOM" id="CLU_038455_0_0_11"/>
<proteinExistence type="inferred from homology"/>
<evidence type="ECO:0000256" key="3">
    <source>
        <dbReference type="ARBA" id="ARBA00022692"/>
    </source>
</evidence>
<dbReference type="InterPro" id="IPR028082">
    <property type="entry name" value="Peripla_BP_I"/>
</dbReference>
<organism evidence="11 12">
    <name type="scientific">Modestobacter italicus (strain DSM 44449 / CECT 9708 / BC 501)</name>
    <dbReference type="NCBI Taxonomy" id="2732864"/>
    <lineage>
        <taxon>Bacteria</taxon>
        <taxon>Bacillati</taxon>
        <taxon>Actinomycetota</taxon>
        <taxon>Actinomycetes</taxon>
        <taxon>Geodermatophilales</taxon>
        <taxon>Geodermatophilaceae</taxon>
        <taxon>Modestobacter</taxon>
    </lineage>
</organism>
<evidence type="ECO:0000259" key="10">
    <source>
        <dbReference type="Pfam" id="PF13458"/>
    </source>
</evidence>
<dbReference type="OMA" id="NDMANVT"/>
<dbReference type="Proteomes" id="UP000006461">
    <property type="component" value="Chromosome"/>
</dbReference>
<dbReference type="PRINTS" id="PR00248">
    <property type="entry name" value="GPCRMGR"/>
</dbReference>
<dbReference type="GO" id="GO:0004930">
    <property type="term" value="F:G protein-coupled receptor activity"/>
    <property type="evidence" value="ECO:0007669"/>
    <property type="project" value="InterPro"/>
</dbReference>
<dbReference type="Pfam" id="PF13458">
    <property type="entry name" value="Peripla_BP_6"/>
    <property type="match status" value="1"/>
</dbReference>
<reference evidence="11 12" key="1">
    <citation type="journal article" date="2012" name="J. Bacteriol.">
        <title>Genome Sequence of Radiation-Resistant Modestobacter marinus Strain BC501, a Representative Actinobacterium That Thrives on Calcareous Stone Surfaces.</title>
        <authorList>
            <person name="Normand P."/>
            <person name="Gury J."/>
            <person name="Pujic P."/>
            <person name="Chouaia B."/>
            <person name="Crotti E."/>
            <person name="Brusetti L."/>
            <person name="Daffonchio D."/>
            <person name="Vacherie B."/>
            <person name="Barbe V."/>
            <person name="Medigue C."/>
            <person name="Calteau A."/>
            <person name="Ghodhbane-Gtari F."/>
            <person name="Essoussi I."/>
            <person name="Nouioui I."/>
            <person name="Abbassi-Ghozzi I."/>
            <person name="Gtari M."/>
        </authorList>
    </citation>
    <scope>NUCLEOTIDE SEQUENCE [LARGE SCALE GENOMIC DNA]</scope>
    <source>
        <strain evidence="12">BC 501</strain>
    </source>
</reference>
<keyword evidence="7 11" id="KW-0675">Receptor</keyword>
<keyword evidence="8" id="KW-0325">Glycoprotein</keyword>
<dbReference type="CDD" id="cd06346">
    <property type="entry name" value="PBP1_ABC_ligand_binding-like"/>
    <property type="match status" value="1"/>
</dbReference>
<dbReference type="SUPFAM" id="SSF53822">
    <property type="entry name" value="Periplasmic binding protein-like I"/>
    <property type="match status" value="2"/>
</dbReference>
<dbReference type="GO" id="GO:0016020">
    <property type="term" value="C:membrane"/>
    <property type="evidence" value="ECO:0007669"/>
    <property type="project" value="UniProtKB-SubCell"/>
</dbReference>
<name>I4EZJ6_MODI5</name>
<comment type="similarity">
    <text evidence="2">Belongs to the leucine-binding protein family.</text>
</comment>
<keyword evidence="3" id="KW-0812">Transmembrane</keyword>
<dbReference type="InterPro" id="IPR028081">
    <property type="entry name" value="Leu-bd"/>
</dbReference>
<dbReference type="eggNOG" id="COG0683">
    <property type="taxonomic scope" value="Bacteria"/>
</dbReference>
<dbReference type="Gene3D" id="3.40.50.2300">
    <property type="match status" value="3"/>
</dbReference>
<dbReference type="KEGG" id="mmar:MODMU_3397"/>
<keyword evidence="6" id="KW-0472">Membrane</keyword>
<dbReference type="PANTHER" id="PTHR30483">
    <property type="entry name" value="LEUCINE-SPECIFIC-BINDING PROTEIN"/>
    <property type="match status" value="1"/>
</dbReference>
<evidence type="ECO:0000256" key="7">
    <source>
        <dbReference type="ARBA" id="ARBA00023170"/>
    </source>
</evidence>